<keyword evidence="2" id="KW-1185">Reference proteome</keyword>
<reference evidence="1 2" key="4">
    <citation type="journal article" date="2011" name="BMC Genomics">
        <title>RNA-Seq improves annotation of protein-coding genes in the cucumber genome.</title>
        <authorList>
            <person name="Li Z."/>
            <person name="Zhang Z."/>
            <person name="Yan P."/>
            <person name="Huang S."/>
            <person name="Fei Z."/>
            <person name="Lin K."/>
        </authorList>
    </citation>
    <scope>NUCLEOTIDE SEQUENCE [LARGE SCALE GENOMIC DNA]</scope>
    <source>
        <strain evidence="2">cv. 9930</strain>
    </source>
</reference>
<dbReference type="AlphaFoldDB" id="A0A0A0LNW0"/>
<organism evidence="1 2">
    <name type="scientific">Cucumis sativus</name>
    <name type="common">Cucumber</name>
    <dbReference type="NCBI Taxonomy" id="3659"/>
    <lineage>
        <taxon>Eukaryota</taxon>
        <taxon>Viridiplantae</taxon>
        <taxon>Streptophyta</taxon>
        <taxon>Embryophyta</taxon>
        <taxon>Tracheophyta</taxon>
        <taxon>Spermatophyta</taxon>
        <taxon>Magnoliopsida</taxon>
        <taxon>eudicotyledons</taxon>
        <taxon>Gunneridae</taxon>
        <taxon>Pentapetalae</taxon>
        <taxon>rosids</taxon>
        <taxon>fabids</taxon>
        <taxon>Cucurbitales</taxon>
        <taxon>Cucurbitaceae</taxon>
        <taxon>Benincaseae</taxon>
        <taxon>Cucumis</taxon>
    </lineage>
</organism>
<gene>
    <name evidence="1" type="ORF">Csa_2G225300</name>
</gene>
<evidence type="ECO:0000313" key="2">
    <source>
        <dbReference type="Proteomes" id="UP000029981"/>
    </source>
</evidence>
<proteinExistence type="predicted"/>
<dbReference type="Gramene" id="KGN61691">
    <property type="protein sequence ID" value="KGN61691"/>
    <property type="gene ID" value="Csa_2G225300"/>
</dbReference>
<evidence type="ECO:0000313" key="1">
    <source>
        <dbReference type="EMBL" id="KGN61691.1"/>
    </source>
</evidence>
<protein>
    <submittedName>
        <fullName evidence="1">Uncharacterized protein</fullName>
    </submittedName>
</protein>
<reference evidence="1 2" key="3">
    <citation type="journal article" date="2010" name="BMC Genomics">
        <title>Transcriptome sequencing and comparative analysis of cucumber flowers with different sex types.</title>
        <authorList>
            <person name="Guo S."/>
            <person name="Zheng Y."/>
            <person name="Joung J.G."/>
            <person name="Liu S."/>
            <person name="Zhang Z."/>
            <person name="Crasta O.R."/>
            <person name="Sobral B.W."/>
            <person name="Xu Y."/>
            <person name="Huang S."/>
            <person name="Fei Z."/>
        </authorList>
    </citation>
    <scope>NUCLEOTIDE SEQUENCE [LARGE SCALE GENOMIC DNA]</scope>
    <source>
        <strain evidence="2">cv. 9930</strain>
    </source>
</reference>
<reference evidence="1 2" key="2">
    <citation type="journal article" date="2009" name="PLoS ONE">
        <title>An integrated genetic and cytogenetic map of the cucumber genome.</title>
        <authorList>
            <person name="Ren Y."/>
            <person name="Zhang Z."/>
            <person name="Liu J."/>
            <person name="Staub J.E."/>
            <person name="Han Y."/>
            <person name="Cheng Z."/>
            <person name="Li X."/>
            <person name="Lu J."/>
            <person name="Miao H."/>
            <person name="Kang H."/>
            <person name="Xie B."/>
            <person name="Gu X."/>
            <person name="Wang X."/>
            <person name="Du Y."/>
            <person name="Jin W."/>
            <person name="Huang S."/>
        </authorList>
    </citation>
    <scope>NUCLEOTIDE SEQUENCE [LARGE SCALE GENOMIC DNA]</scope>
    <source>
        <strain evidence="2">cv. 9930</strain>
    </source>
</reference>
<name>A0A0A0LNW0_CUCSA</name>
<accession>A0A0A0LNW0</accession>
<dbReference type="EMBL" id="CM002923">
    <property type="protein sequence ID" value="KGN61691.1"/>
    <property type="molecule type" value="Genomic_DNA"/>
</dbReference>
<sequence>MKNYNSSTKSSKEEDTTNLASECKTRLCAFGILSKDADLIDFAKEETFEEIFIIIERSSARQQPSVRFHQQPTAKVLLYTIDCDIEVSFVEH</sequence>
<dbReference type="Proteomes" id="UP000029981">
    <property type="component" value="Chromosome 2"/>
</dbReference>
<reference evidence="1 2" key="1">
    <citation type="journal article" date="2009" name="Nat. Genet.">
        <title>The genome of the cucumber, Cucumis sativus L.</title>
        <authorList>
            <person name="Huang S."/>
            <person name="Li R."/>
            <person name="Zhang Z."/>
            <person name="Li L."/>
            <person name="Gu X."/>
            <person name="Fan W."/>
            <person name="Lucas W.J."/>
            <person name="Wang X."/>
            <person name="Xie B."/>
            <person name="Ni P."/>
            <person name="Ren Y."/>
            <person name="Zhu H."/>
            <person name="Li J."/>
            <person name="Lin K."/>
            <person name="Jin W."/>
            <person name="Fei Z."/>
            <person name="Li G."/>
            <person name="Staub J."/>
            <person name="Kilian A."/>
            <person name="van der Vossen E.A."/>
            <person name="Wu Y."/>
            <person name="Guo J."/>
            <person name="He J."/>
            <person name="Jia Z."/>
            <person name="Ren Y."/>
            <person name="Tian G."/>
            <person name="Lu Y."/>
            <person name="Ruan J."/>
            <person name="Qian W."/>
            <person name="Wang M."/>
            <person name="Huang Q."/>
            <person name="Li B."/>
            <person name="Xuan Z."/>
            <person name="Cao J."/>
            <person name="Asan"/>
            <person name="Wu Z."/>
            <person name="Zhang J."/>
            <person name="Cai Q."/>
            <person name="Bai Y."/>
            <person name="Zhao B."/>
            <person name="Han Y."/>
            <person name="Li Y."/>
            <person name="Li X."/>
            <person name="Wang S."/>
            <person name="Shi Q."/>
            <person name="Liu S."/>
            <person name="Cho W.K."/>
            <person name="Kim J.Y."/>
            <person name="Xu Y."/>
            <person name="Heller-Uszynska K."/>
            <person name="Miao H."/>
            <person name="Cheng Z."/>
            <person name="Zhang S."/>
            <person name="Wu J."/>
            <person name="Yang Y."/>
            <person name="Kang H."/>
            <person name="Li M."/>
            <person name="Liang H."/>
            <person name="Ren X."/>
            <person name="Shi Z."/>
            <person name="Wen M."/>
            <person name="Jian M."/>
            <person name="Yang H."/>
            <person name="Zhang G."/>
            <person name="Yang Z."/>
            <person name="Chen R."/>
            <person name="Liu S."/>
            <person name="Li J."/>
            <person name="Ma L."/>
            <person name="Liu H."/>
            <person name="Zhou Y."/>
            <person name="Zhao J."/>
            <person name="Fang X."/>
            <person name="Li G."/>
            <person name="Fang L."/>
            <person name="Li Y."/>
            <person name="Liu D."/>
            <person name="Zheng H."/>
            <person name="Zhang Y."/>
            <person name="Qin N."/>
            <person name="Li Z."/>
            <person name="Yang G."/>
            <person name="Yang S."/>
            <person name="Bolund L."/>
            <person name="Kristiansen K."/>
            <person name="Zheng H."/>
            <person name="Li S."/>
            <person name="Zhang X."/>
            <person name="Yang H."/>
            <person name="Wang J."/>
            <person name="Sun R."/>
            <person name="Zhang B."/>
            <person name="Jiang S."/>
            <person name="Wang J."/>
            <person name="Du Y."/>
            <person name="Li S."/>
        </authorList>
    </citation>
    <scope>NUCLEOTIDE SEQUENCE [LARGE SCALE GENOMIC DNA]</scope>
    <source>
        <strain evidence="2">cv. 9930</strain>
    </source>
</reference>